<evidence type="ECO:0000313" key="1">
    <source>
        <dbReference type="EMBL" id="TKT87428.1"/>
    </source>
</evidence>
<organism evidence="1 2">
    <name type="scientific">Dyadobacter frigoris</name>
    <dbReference type="NCBI Taxonomy" id="2576211"/>
    <lineage>
        <taxon>Bacteria</taxon>
        <taxon>Pseudomonadati</taxon>
        <taxon>Bacteroidota</taxon>
        <taxon>Cytophagia</taxon>
        <taxon>Cytophagales</taxon>
        <taxon>Spirosomataceae</taxon>
        <taxon>Dyadobacter</taxon>
    </lineage>
</organism>
<accession>A0A4U6CWA4</accession>
<gene>
    <name evidence="1" type="ORF">FDK13_29365</name>
</gene>
<reference evidence="1 2" key="1">
    <citation type="submission" date="2019-05" db="EMBL/GenBank/DDBJ databases">
        <title>Dyadobacter AR-3-8 sp. nov., isolated from arctic soil.</title>
        <authorList>
            <person name="Chaudhary D.K."/>
        </authorList>
    </citation>
    <scope>NUCLEOTIDE SEQUENCE [LARGE SCALE GENOMIC DNA]</scope>
    <source>
        <strain evidence="1 2">AR-3-8</strain>
    </source>
</reference>
<dbReference type="OrthoDB" id="940985at2"/>
<comment type="caution">
    <text evidence="1">The sequence shown here is derived from an EMBL/GenBank/DDBJ whole genome shotgun (WGS) entry which is preliminary data.</text>
</comment>
<dbReference type="Proteomes" id="UP000304900">
    <property type="component" value="Unassembled WGS sequence"/>
</dbReference>
<proteinExistence type="predicted"/>
<dbReference type="EMBL" id="SZVO01000019">
    <property type="protein sequence ID" value="TKT87428.1"/>
    <property type="molecule type" value="Genomic_DNA"/>
</dbReference>
<sequence>MEQNVLSTTSYIQISVTDEQKKYARRLVEYSLRHHKIANIWDNQNERFSQTRIMRYTGSLGETIFADTYHLPRPAKSFGATNGQDWGQDFLITSEQYAFSLDVKSMKRRTGNLSADYVLNIPAFQLHKVGSKTSHYFCISFHQTESEGTIASLLGFIDKQALMNGEVGTLFLKGTDRIRNDNSSFIFHEDTYEILLKDIESPVITEYVRGLKGFRIKYLL</sequence>
<dbReference type="AlphaFoldDB" id="A0A4U6CWA4"/>
<name>A0A4U6CWA4_9BACT</name>
<evidence type="ECO:0000313" key="2">
    <source>
        <dbReference type="Proteomes" id="UP000304900"/>
    </source>
</evidence>
<protein>
    <submittedName>
        <fullName evidence="1">Uncharacterized protein</fullName>
    </submittedName>
</protein>
<keyword evidence="2" id="KW-1185">Reference proteome</keyword>